<dbReference type="eggNOG" id="COG3696">
    <property type="taxonomic scope" value="Bacteria"/>
</dbReference>
<dbReference type="AlphaFoldDB" id="F4QG50"/>
<keyword evidence="2" id="KW-1185">Reference proteome</keyword>
<dbReference type="SUPFAM" id="SSF82693">
    <property type="entry name" value="Multidrug efflux transporter AcrB pore domain, PN1, PN2, PC1 and PC2 subdomains"/>
    <property type="match status" value="1"/>
</dbReference>
<dbReference type="STRING" id="715226.ABI_00930"/>
<accession>F4QG50</accession>
<dbReference type="Proteomes" id="UP000006512">
    <property type="component" value="Unassembled WGS sequence"/>
</dbReference>
<gene>
    <name evidence="1" type="ORF">ABI_00930</name>
</gene>
<dbReference type="PANTHER" id="PTHR32063">
    <property type="match status" value="1"/>
</dbReference>
<organism evidence="1 2">
    <name type="scientific">Asticcacaulis biprosthecium C19</name>
    <dbReference type="NCBI Taxonomy" id="715226"/>
    <lineage>
        <taxon>Bacteria</taxon>
        <taxon>Pseudomonadati</taxon>
        <taxon>Pseudomonadota</taxon>
        <taxon>Alphaproteobacteria</taxon>
        <taxon>Caulobacterales</taxon>
        <taxon>Caulobacteraceae</taxon>
        <taxon>Asticcacaulis</taxon>
    </lineage>
</organism>
<dbReference type="PANTHER" id="PTHR32063:SF24">
    <property type="entry name" value="CATION EFFLUX SYSTEM (ACRB_ACRD_ACRF FAMILY)"/>
    <property type="match status" value="1"/>
</dbReference>
<evidence type="ECO:0000313" key="2">
    <source>
        <dbReference type="Proteomes" id="UP000006512"/>
    </source>
</evidence>
<name>F4QG50_9CAUL</name>
<proteinExistence type="predicted"/>
<dbReference type="Gene3D" id="3.30.70.1320">
    <property type="entry name" value="Multidrug efflux transporter AcrB pore domain like"/>
    <property type="match status" value="1"/>
</dbReference>
<sequence length="255" mass="27476">MALSVRARWAVLLIILMIGAFGAWQLTKLPIDAVPDITNNQVQINTVDPGLSPIEIEKRVTFPIETALSGIPGLETTRSLSRNGFSQVSAIFSESTDLYFARQQVSERITQARDSLPEGTQPQIGPVTTGLGEVYMYAIDYANPNGKGAKVADGQPGWQSDGSFLTPEGDRLTDEVSRAAYLRTVQTWIISPQLRTVKGVAGVDSIGGFEKQYIVEPDPVKLSAYGVSFSELAEALEAANISVGANFLNRGAKLT</sequence>
<dbReference type="EMBL" id="GL883076">
    <property type="protein sequence ID" value="EGF93861.1"/>
    <property type="molecule type" value="Genomic_DNA"/>
</dbReference>
<dbReference type="Gene3D" id="3.30.70.1430">
    <property type="entry name" value="Multidrug efflux transporter AcrB pore domain"/>
    <property type="match status" value="1"/>
</dbReference>
<dbReference type="GO" id="GO:0042910">
    <property type="term" value="F:xenobiotic transmembrane transporter activity"/>
    <property type="evidence" value="ECO:0007669"/>
    <property type="project" value="TreeGrafter"/>
</dbReference>
<dbReference type="InterPro" id="IPR027463">
    <property type="entry name" value="AcrB_DN_DC_subdom"/>
</dbReference>
<evidence type="ECO:0000313" key="1">
    <source>
        <dbReference type="EMBL" id="EGF93861.1"/>
    </source>
</evidence>
<protein>
    <submittedName>
        <fullName evidence="1">Nickel-cobalt-cadmium resistance protein nccA</fullName>
    </submittedName>
</protein>
<reference evidence="2" key="1">
    <citation type="submission" date="2011-03" db="EMBL/GenBank/DDBJ databases">
        <title>Draft genome sequence of Brevundimonas diminuta.</title>
        <authorList>
            <person name="Brown P.J.B."/>
            <person name="Buechlein A."/>
            <person name="Hemmerich C."/>
            <person name="Brun Y.V."/>
        </authorList>
    </citation>
    <scope>NUCLEOTIDE SEQUENCE [LARGE SCALE GENOMIC DNA]</scope>
    <source>
        <strain evidence="2">C19</strain>
    </source>
</reference>
<dbReference type="InterPro" id="IPR001036">
    <property type="entry name" value="Acrflvin-R"/>
</dbReference>
<dbReference type="SUPFAM" id="SSF82714">
    <property type="entry name" value="Multidrug efflux transporter AcrB TolC docking domain, DN and DC subdomains"/>
    <property type="match status" value="1"/>
</dbReference>
<dbReference type="Pfam" id="PF00873">
    <property type="entry name" value="ACR_tran"/>
    <property type="match status" value="1"/>
</dbReference>
<dbReference type="Gene3D" id="1.20.1640.10">
    <property type="entry name" value="Multidrug efflux transporter AcrB transmembrane domain"/>
    <property type="match status" value="1"/>
</dbReference>
<dbReference type="HOGENOM" id="CLU_002755_2_3_5"/>
<dbReference type="Gene3D" id="3.30.2090.10">
    <property type="entry name" value="Multidrug efflux transporter AcrB TolC docking domain, DN and DC subdomains"/>
    <property type="match status" value="1"/>
</dbReference>
<dbReference type="GO" id="GO:0005886">
    <property type="term" value="C:plasma membrane"/>
    <property type="evidence" value="ECO:0007669"/>
    <property type="project" value="TreeGrafter"/>
</dbReference>